<comment type="caution">
    <text evidence="6">The sequence shown here is derived from an EMBL/GenBank/DDBJ whole genome shotgun (WGS) entry which is preliminary data.</text>
</comment>
<dbReference type="PANTHER" id="PTHR30136">
    <property type="entry name" value="HELIX-TURN-HELIX TRANSCRIPTIONAL REGULATOR, ICLR FAMILY"/>
    <property type="match status" value="1"/>
</dbReference>
<evidence type="ECO:0000256" key="2">
    <source>
        <dbReference type="ARBA" id="ARBA00023125"/>
    </source>
</evidence>
<evidence type="ECO:0000256" key="1">
    <source>
        <dbReference type="ARBA" id="ARBA00023015"/>
    </source>
</evidence>
<dbReference type="Pfam" id="PF09339">
    <property type="entry name" value="HTH_IclR"/>
    <property type="match status" value="1"/>
</dbReference>
<reference evidence="6" key="2">
    <citation type="submission" date="2020-09" db="EMBL/GenBank/DDBJ databases">
        <authorList>
            <person name="Sun Q."/>
            <person name="Kim S."/>
        </authorList>
    </citation>
    <scope>NUCLEOTIDE SEQUENCE</scope>
    <source>
        <strain evidence="6">KCTC 32296</strain>
    </source>
</reference>
<feature type="domain" description="HTH iclR-type" evidence="4">
    <location>
        <begin position="23"/>
        <end position="92"/>
    </location>
</feature>
<evidence type="ECO:0000259" key="4">
    <source>
        <dbReference type="PROSITE" id="PS51077"/>
    </source>
</evidence>
<dbReference type="PROSITE" id="PS51077">
    <property type="entry name" value="HTH_ICLR"/>
    <property type="match status" value="1"/>
</dbReference>
<dbReference type="GO" id="GO:0003700">
    <property type="term" value="F:DNA-binding transcription factor activity"/>
    <property type="evidence" value="ECO:0007669"/>
    <property type="project" value="TreeGrafter"/>
</dbReference>
<dbReference type="InterPro" id="IPR036390">
    <property type="entry name" value="WH_DNA-bd_sf"/>
</dbReference>
<keyword evidence="3" id="KW-0804">Transcription</keyword>
<dbReference type="InterPro" id="IPR036388">
    <property type="entry name" value="WH-like_DNA-bd_sf"/>
</dbReference>
<evidence type="ECO:0000313" key="6">
    <source>
        <dbReference type="EMBL" id="GGZ28167.1"/>
    </source>
</evidence>
<dbReference type="SUPFAM" id="SSF55781">
    <property type="entry name" value="GAF domain-like"/>
    <property type="match status" value="1"/>
</dbReference>
<evidence type="ECO:0000256" key="3">
    <source>
        <dbReference type="ARBA" id="ARBA00023163"/>
    </source>
</evidence>
<sequence>MNMHQNLRDDDKEGETTVLKYRAPALEKGLDVLELLAAHKRPLTLSQISAHLDRSVSELFRMVQVLENRGYVAPALRGDGLELTNKLFSLGMSRGPSQNLLASAMPIMQALSESTRQSCHIAIASDNQIVVIARVEAPGDLGFSVRVGHQAPVVKSTSGITLFSFQPHKMKEAWRAELMAETPPETWRTFDELCQFAQKNNYVQRRSDFTDGITDISCPIFSDGTVIAALTIPYIRSLGSESLEDATRKLQTAVQTISKSLGGVDTVERIPIR</sequence>
<protein>
    <submittedName>
        <fullName evidence="6">Transcriptional regulator</fullName>
    </submittedName>
</protein>
<dbReference type="Pfam" id="PF01614">
    <property type="entry name" value="IclR_C"/>
    <property type="match status" value="1"/>
</dbReference>
<dbReference type="RefSeq" id="WP_229807585.1">
    <property type="nucleotide sequence ID" value="NZ_BMZB01000001.1"/>
</dbReference>
<dbReference type="Gene3D" id="3.30.450.40">
    <property type="match status" value="1"/>
</dbReference>
<accession>A0A918UQX4</accession>
<dbReference type="AlphaFoldDB" id="A0A918UQX4"/>
<dbReference type="InterPro" id="IPR050707">
    <property type="entry name" value="HTH_MetabolicPath_Reg"/>
</dbReference>
<dbReference type="InterPro" id="IPR014757">
    <property type="entry name" value="Tscrpt_reg_IclR_C"/>
</dbReference>
<evidence type="ECO:0000313" key="7">
    <source>
        <dbReference type="Proteomes" id="UP000662572"/>
    </source>
</evidence>
<reference evidence="6" key="1">
    <citation type="journal article" date="2014" name="Int. J. Syst. Evol. Microbiol.">
        <title>Complete genome sequence of Corynebacterium casei LMG S-19264T (=DSM 44701T), isolated from a smear-ripened cheese.</title>
        <authorList>
            <consortium name="US DOE Joint Genome Institute (JGI-PGF)"/>
            <person name="Walter F."/>
            <person name="Albersmeier A."/>
            <person name="Kalinowski J."/>
            <person name="Ruckert C."/>
        </authorList>
    </citation>
    <scope>NUCLEOTIDE SEQUENCE</scope>
    <source>
        <strain evidence="6">KCTC 32296</strain>
    </source>
</reference>
<keyword evidence="1" id="KW-0805">Transcription regulation</keyword>
<keyword evidence="7" id="KW-1185">Reference proteome</keyword>
<dbReference type="GO" id="GO:0045892">
    <property type="term" value="P:negative regulation of DNA-templated transcription"/>
    <property type="evidence" value="ECO:0007669"/>
    <property type="project" value="TreeGrafter"/>
</dbReference>
<dbReference type="Proteomes" id="UP000662572">
    <property type="component" value="Unassembled WGS sequence"/>
</dbReference>
<dbReference type="Gene3D" id="1.10.10.10">
    <property type="entry name" value="Winged helix-like DNA-binding domain superfamily/Winged helix DNA-binding domain"/>
    <property type="match status" value="1"/>
</dbReference>
<dbReference type="SUPFAM" id="SSF46785">
    <property type="entry name" value="Winged helix' DNA-binding domain"/>
    <property type="match status" value="1"/>
</dbReference>
<dbReference type="InterPro" id="IPR005471">
    <property type="entry name" value="Tscrpt_reg_IclR_N"/>
</dbReference>
<keyword evidence="2" id="KW-0238">DNA-binding</keyword>
<dbReference type="InterPro" id="IPR029016">
    <property type="entry name" value="GAF-like_dom_sf"/>
</dbReference>
<name>A0A918UQX4_9CAUL</name>
<dbReference type="PROSITE" id="PS51078">
    <property type="entry name" value="ICLR_ED"/>
    <property type="match status" value="1"/>
</dbReference>
<dbReference type="GO" id="GO:0003677">
    <property type="term" value="F:DNA binding"/>
    <property type="evidence" value="ECO:0007669"/>
    <property type="project" value="UniProtKB-KW"/>
</dbReference>
<organism evidence="6 7">
    <name type="scientific">Asticcacaulis endophyticus</name>
    <dbReference type="NCBI Taxonomy" id="1395890"/>
    <lineage>
        <taxon>Bacteria</taxon>
        <taxon>Pseudomonadati</taxon>
        <taxon>Pseudomonadota</taxon>
        <taxon>Alphaproteobacteria</taxon>
        <taxon>Caulobacterales</taxon>
        <taxon>Caulobacteraceae</taxon>
        <taxon>Asticcacaulis</taxon>
    </lineage>
</organism>
<dbReference type="SMART" id="SM00346">
    <property type="entry name" value="HTH_ICLR"/>
    <property type="match status" value="1"/>
</dbReference>
<gene>
    <name evidence="6" type="primary">kdgR</name>
    <name evidence="6" type="ORF">GCM10011273_12420</name>
</gene>
<dbReference type="EMBL" id="BMZB01000001">
    <property type="protein sequence ID" value="GGZ28167.1"/>
    <property type="molecule type" value="Genomic_DNA"/>
</dbReference>
<dbReference type="PANTHER" id="PTHR30136:SF7">
    <property type="entry name" value="HTH-TYPE TRANSCRIPTIONAL REGULATOR KDGR-RELATED"/>
    <property type="match status" value="1"/>
</dbReference>
<feature type="domain" description="IclR-ED" evidence="5">
    <location>
        <begin position="86"/>
        <end position="263"/>
    </location>
</feature>
<proteinExistence type="predicted"/>
<evidence type="ECO:0000259" key="5">
    <source>
        <dbReference type="PROSITE" id="PS51078"/>
    </source>
</evidence>